<dbReference type="EMBL" id="MH588544">
    <property type="protein sequence ID" value="AXQ68289.1"/>
    <property type="molecule type" value="Genomic_DNA"/>
</dbReference>
<evidence type="ECO:0000313" key="2">
    <source>
        <dbReference type="EMBL" id="AXQ68289.1"/>
    </source>
</evidence>
<gene>
    <name evidence="2" type="ORF">CcrBL10_gp085c</name>
</gene>
<name>A0A385EC64_9CAUD</name>
<reference evidence="2 3" key="1">
    <citation type="submission" date="2018-07" db="EMBL/GenBank/DDBJ databases">
        <title>Giant CbK-like Caulobacter bacteriophages have genetically divergent genomes.</title>
        <authorList>
            <person name="Wilson K.M."/>
            <person name="Ely B."/>
        </authorList>
    </citation>
    <scope>NUCLEOTIDE SEQUENCE [LARGE SCALE GENOMIC DNA]</scope>
</reference>
<keyword evidence="3" id="KW-1185">Reference proteome</keyword>
<dbReference type="Proteomes" id="UP000258997">
    <property type="component" value="Segment"/>
</dbReference>
<proteinExistence type="predicted"/>
<organism evidence="2 3">
    <name type="scientific">Caulobacter phage CcrBL10</name>
    <dbReference type="NCBI Taxonomy" id="2283269"/>
    <lineage>
        <taxon>Viruses</taxon>
        <taxon>Duplodnaviria</taxon>
        <taxon>Heunggongvirae</taxon>
        <taxon>Uroviricota</taxon>
        <taxon>Caudoviricetes</taxon>
        <taxon>Jeanschmidtviridae</taxon>
        <taxon>Poindextervirus</taxon>
        <taxon>Poindextervirus BL10</taxon>
    </lineage>
</organism>
<evidence type="ECO:0000256" key="1">
    <source>
        <dbReference type="SAM" id="MobiDB-lite"/>
    </source>
</evidence>
<feature type="compositionally biased region" description="Basic and acidic residues" evidence="1">
    <location>
        <begin position="9"/>
        <end position="23"/>
    </location>
</feature>
<sequence length="41" mass="4608">MQVTNPGFCDKRKGSERADPALHRKCGEPTLDFAECQDSRL</sequence>
<protein>
    <submittedName>
        <fullName evidence="2">Major tail tube protein</fullName>
    </submittedName>
</protein>
<accession>A0A385EC64</accession>
<feature type="region of interest" description="Disordered" evidence="1">
    <location>
        <begin position="1"/>
        <end position="23"/>
    </location>
</feature>
<evidence type="ECO:0000313" key="3">
    <source>
        <dbReference type="Proteomes" id="UP000258997"/>
    </source>
</evidence>